<dbReference type="EMBL" id="QSBY01000010">
    <property type="protein sequence ID" value="RHW68752.1"/>
    <property type="molecule type" value="Genomic_DNA"/>
</dbReference>
<dbReference type="InterPro" id="IPR015655">
    <property type="entry name" value="PP2C"/>
</dbReference>
<dbReference type="PROSITE" id="PS51746">
    <property type="entry name" value="PPM_2"/>
    <property type="match status" value="1"/>
</dbReference>
<organism evidence="3 4">
    <name type="scientific">Trypanosoma brucei equiperdum</name>
    <dbReference type="NCBI Taxonomy" id="630700"/>
    <lineage>
        <taxon>Eukaryota</taxon>
        <taxon>Discoba</taxon>
        <taxon>Euglenozoa</taxon>
        <taxon>Kinetoplastea</taxon>
        <taxon>Metakinetoplastina</taxon>
        <taxon>Trypanosomatida</taxon>
        <taxon>Trypanosomatidae</taxon>
        <taxon>Trypanosoma</taxon>
    </lineage>
</organism>
<dbReference type="PANTHER" id="PTHR13832:SF847">
    <property type="entry name" value="PHOSPHATASE 2C, PUTATIVE-RELATED"/>
    <property type="match status" value="1"/>
</dbReference>
<reference evidence="3 4" key="1">
    <citation type="submission" date="2018-09" db="EMBL/GenBank/DDBJ databases">
        <title>whole genome sequence of T. equiperdum IVM-t1 strain.</title>
        <authorList>
            <person name="Suganuma K."/>
        </authorList>
    </citation>
    <scope>NUCLEOTIDE SEQUENCE [LARGE SCALE GENOMIC DNA]</scope>
    <source>
        <strain evidence="3 4">IVM-t1</strain>
    </source>
</reference>
<sequence>MSGQGNLLRMFPLQHKKMSQFSLRFLSVGVCEMMNCAEREYMSSFTVHNKFNRSAYAGINPLSSSSTIQSPLMADVVAAGLFDSYTGHSCSRFISKYLARALSMHSTLPEEIAWLRGELKDDPLVTVMTSSLSRSRAMHGTQIDKQGGNGDMHTIRPLFSEWDMRQYAMLADIAFLRACEDSKFESSLPATELANEGSRAVWFTATAAPFSLHEQRRCERSREEASHCGMAPPPLRSLDMPQLASESQRRASADGKVSKKSPKFAADEKEDFEREFCVDVLVSNVGDSRAFGIARNPLTWGQRSLLDSTRERVVPLSVDHKPLRTPEFQRIVSAGGEVRSEVGDMIDANPFYNVSRSFGHWSMKRNPKRAPSEQKITAVPTCSSWEMLPGDVLVLCNHAVFETRSQEDTSIDEAAKVVAREIKHGASPGEAAGALCDYALRFGAGHSLQVLVALATDGVEHGQQDTSGEPYRYDSVIPGPIYVQPCRHSLSYSAALLADCRRCGITLPDLLEKRWFHVRDELCSRYKLPLMYCYGKECSALQQQMEEEALLFSGVSFPPGKRELNELTEKELRCVREEFEKVARSIMPSKTRLLERKV</sequence>
<gene>
    <name evidence="3" type="ORF">DPX39_100061200</name>
</gene>
<accession>A0A3L6KWJ9</accession>
<dbReference type="Proteomes" id="UP000266743">
    <property type="component" value="Chromosome 10"/>
</dbReference>
<evidence type="ECO:0000313" key="4">
    <source>
        <dbReference type="Proteomes" id="UP000266743"/>
    </source>
</evidence>
<feature type="compositionally biased region" description="Basic and acidic residues" evidence="1">
    <location>
        <begin position="247"/>
        <end position="257"/>
    </location>
</feature>
<dbReference type="Gene3D" id="3.60.40.10">
    <property type="entry name" value="PPM-type phosphatase domain"/>
    <property type="match status" value="1"/>
</dbReference>
<name>A0A3L6KWJ9_9TRYP</name>
<feature type="domain" description="PPM-type phosphatase" evidence="2">
    <location>
        <begin position="56"/>
        <end position="455"/>
    </location>
</feature>
<dbReference type="SMART" id="SM00332">
    <property type="entry name" value="PP2Cc"/>
    <property type="match status" value="1"/>
</dbReference>
<evidence type="ECO:0000313" key="3">
    <source>
        <dbReference type="EMBL" id="RHW68752.1"/>
    </source>
</evidence>
<feature type="region of interest" description="Disordered" evidence="1">
    <location>
        <begin position="221"/>
        <end position="262"/>
    </location>
</feature>
<dbReference type="PANTHER" id="PTHR13832">
    <property type="entry name" value="PROTEIN PHOSPHATASE 2C"/>
    <property type="match status" value="1"/>
</dbReference>
<protein>
    <submittedName>
        <fullName evidence="3">Protein phosphatase 2C</fullName>
    </submittedName>
</protein>
<dbReference type="InterPro" id="IPR036457">
    <property type="entry name" value="PPM-type-like_dom_sf"/>
</dbReference>
<dbReference type="AlphaFoldDB" id="A0A3L6KWJ9"/>
<comment type="caution">
    <text evidence="3">The sequence shown here is derived from an EMBL/GenBank/DDBJ whole genome shotgun (WGS) entry which is preliminary data.</text>
</comment>
<proteinExistence type="predicted"/>
<dbReference type="GO" id="GO:0004722">
    <property type="term" value="F:protein serine/threonine phosphatase activity"/>
    <property type="evidence" value="ECO:0007669"/>
    <property type="project" value="InterPro"/>
</dbReference>
<evidence type="ECO:0000259" key="2">
    <source>
        <dbReference type="PROSITE" id="PS51746"/>
    </source>
</evidence>
<dbReference type="InterPro" id="IPR001932">
    <property type="entry name" value="PPM-type_phosphatase-like_dom"/>
</dbReference>
<dbReference type="Pfam" id="PF00481">
    <property type="entry name" value="PP2C"/>
    <property type="match status" value="1"/>
</dbReference>
<dbReference type="SUPFAM" id="SSF81606">
    <property type="entry name" value="PP2C-like"/>
    <property type="match status" value="1"/>
</dbReference>
<evidence type="ECO:0000256" key="1">
    <source>
        <dbReference type="SAM" id="MobiDB-lite"/>
    </source>
</evidence>